<name>A0A1Y1Y0C7_9FUNG</name>
<feature type="chain" id="PRO_5012621137" description="Peptidase C51 domain-containing protein" evidence="2">
    <location>
        <begin position="22"/>
        <end position="237"/>
    </location>
</feature>
<dbReference type="InterPro" id="IPR007921">
    <property type="entry name" value="CHAP_dom"/>
</dbReference>
<feature type="signal peptide" evidence="2">
    <location>
        <begin position="1"/>
        <end position="21"/>
    </location>
</feature>
<evidence type="ECO:0000313" key="4">
    <source>
        <dbReference type="EMBL" id="ORX91473.1"/>
    </source>
</evidence>
<feature type="domain" description="Peptidase C51" evidence="3">
    <location>
        <begin position="104"/>
        <end position="235"/>
    </location>
</feature>
<evidence type="ECO:0000313" key="5">
    <source>
        <dbReference type="Proteomes" id="UP000193498"/>
    </source>
</evidence>
<protein>
    <recommendedName>
        <fullName evidence="3">Peptidase C51 domain-containing protein</fullName>
    </recommendedName>
</protein>
<dbReference type="PROSITE" id="PS50911">
    <property type="entry name" value="CHAP"/>
    <property type="match status" value="1"/>
</dbReference>
<dbReference type="Proteomes" id="UP000193498">
    <property type="component" value="Unassembled WGS sequence"/>
</dbReference>
<evidence type="ECO:0000256" key="2">
    <source>
        <dbReference type="SAM" id="SignalP"/>
    </source>
</evidence>
<reference evidence="4 5" key="1">
    <citation type="submission" date="2016-07" db="EMBL/GenBank/DDBJ databases">
        <title>Pervasive Adenine N6-methylation of Active Genes in Fungi.</title>
        <authorList>
            <consortium name="DOE Joint Genome Institute"/>
            <person name="Mondo S.J."/>
            <person name="Dannebaum R.O."/>
            <person name="Kuo R.C."/>
            <person name="Labutti K."/>
            <person name="Haridas S."/>
            <person name="Kuo A."/>
            <person name="Salamov A."/>
            <person name="Ahrendt S.R."/>
            <person name="Lipzen A."/>
            <person name="Sullivan W."/>
            <person name="Andreopoulos W.B."/>
            <person name="Clum A."/>
            <person name="Lindquist E."/>
            <person name="Daum C."/>
            <person name="Ramamoorthy G.K."/>
            <person name="Gryganskyi A."/>
            <person name="Culley D."/>
            <person name="Magnuson J.K."/>
            <person name="James T.Y."/>
            <person name="O'Malley M.A."/>
            <person name="Stajich J.E."/>
            <person name="Spatafora J.W."/>
            <person name="Visel A."/>
            <person name="Grigoriev I.V."/>
        </authorList>
    </citation>
    <scope>NUCLEOTIDE SEQUENCE [LARGE SCALE GENOMIC DNA]</scope>
    <source>
        <strain evidence="4 5">CBS 931.73</strain>
    </source>
</reference>
<dbReference type="AlphaFoldDB" id="A0A1Y1Y0C7"/>
<dbReference type="Pfam" id="PF05257">
    <property type="entry name" value="CHAP"/>
    <property type="match status" value="1"/>
</dbReference>
<feature type="region of interest" description="Disordered" evidence="1">
    <location>
        <begin position="77"/>
        <end position="111"/>
    </location>
</feature>
<dbReference type="SUPFAM" id="SSF54001">
    <property type="entry name" value="Cysteine proteinases"/>
    <property type="match status" value="1"/>
</dbReference>
<comment type="caution">
    <text evidence="4">The sequence shown here is derived from an EMBL/GenBank/DDBJ whole genome shotgun (WGS) entry which is preliminary data.</text>
</comment>
<keyword evidence="5" id="KW-1185">Reference proteome</keyword>
<keyword evidence="2" id="KW-0732">Signal</keyword>
<gene>
    <name evidence="4" type="ORF">K493DRAFT_355522</name>
</gene>
<feature type="compositionally biased region" description="Low complexity" evidence="1">
    <location>
        <begin position="101"/>
        <end position="111"/>
    </location>
</feature>
<accession>A0A1Y1Y0C7</accession>
<evidence type="ECO:0000256" key="1">
    <source>
        <dbReference type="SAM" id="MobiDB-lite"/>
    </source>
</evidence>
<proteinExistence type="predicted"/>
<sequence length="237" mass="26000">MFKALLFLFALACCRISVTSARINCPDGNGLYCGSVLGLKQNTLYDCKSDRWSWSYHPVERCANGCVVAKAGTPDSCGKAEPPKDDNDVGNPGDNGDDNGNDNGSNNDYTDTTNVANYPLEFRFRNGQCTDWADARYAQITGHHISWWGDARLWSSRARSAGWSVSKTPRVPSIIVIQAGYQGTGGPGHVAVVERINNDGSVYTSNYNYRFNGNGGPYIKSYGTFRTGNGVDFIWYK</sequence>
<dbReference type="EMBL" id="MCFE01000319">
    <property type="protein sequence ID" value="ORX91473.1"/>
    <property type="molecule type" value="Genomic_DNA"/>
</dbReference>
<dbReference type="InParanoid" id="A0A1Y1Y0C7"/>
<evidence type="ECO:0000259" key="3">
    <source>
        <dbReference type="PROSITE" id="PS50911"/>
    </source>
</evidence>
<dbReference type="Gene3D" id="3.90.1720.10">
    <property type="entry name" value="endopeptidase domain like (from Nostoc punctiforme)"/>
    <property type="match status" value="1"/>
</dbReference>
<organism evidence="4 5">
    <name type="scientific">Basidiobolus meristosporus CBS 931.73</name>
    <dbReference type="NCBI Taxonomy" id="1314790"/>
    <lineage>
        <taxon>Eukaryota</taxon>
        <taxon>Fungi</taxon>
        <taxon>Fungi incertae sedis</taxon>
        <taxon>Zoopagomycota</taxon>
        <taxon>Entomophthoromycotina</taxon>
        <taxon>Basidiobolomycetes</taxon>
        <taxon>Basidiobolales</taxon>
        <taxon>Basidiobolaceae</taxon>
        <taxon>Basidiobolus</taxon>
    </lineage>
</organism>
<dbReference type="InterPro" id="IPR038765">
    <property type="entry name" value="Papain-like_cys_pep_sf"/>
</dbReference>